<dbReference type="OrthoDB" id="8191658at2759"/>
<feature type="transmembrane region" description="Helical" evidence="10">
    <location>
        <begin position="76"/>
        <end position="99"/>
    </location>
</feature>
<keyword evidence="2" id="KW-1003">Cell membrane</keyword>
<dbReference type="Pfam" id="PF02949">
    <property type="entry name" value="7tm_6"/>
    <property type="match status" value="1"/>
</dbReference>
<dbReference type="GO" id="GO:0005549">
    <property type="term" value="F:odorant binding"/>
    <property type="evidence" value="ECO:0007669"/>
    <property type="project" value="InterPro"/>
</dbReference>
<evidence type="ECO:0000256" key="2">
    <source>
        <dbReference type="ARBA" id="ARBA00022475"/>
    </source>
</evidence>
<dbReference type="GO" id="GO:0004984">
    <property type="term" value="F:olfactory receptor activity"/>
    <property type="evidence" value="ECO:0007669"/>
    <property type="project" value="InterPro"/>
</dbReference>
<keyword evidence="8" id="KW-0675">Receptor</keyword>
<keyword evidence="5" id="KW-0552">Olfaction</keyword>
<evidence type="ECO:0000256" key="5">
    <source>
        <dbReference type="ARBA" id="ARBA00022725"/>
    </source>
</evidence>
<evidence type="ECO:0000256" key="3">
    <source>
        <dbReference type="ARBA" id="ARBA00022606"/>
    </source>
</evidence>
<keyword evidence="12" id="KW-1185">Reference proteome</keyword>
<keyword evidence="4 10" id="KW-0812">Transmembrane</keyword>
<evidence type="ECO:0000256" key="9">
    <source>
        <dbReference type="ARBA" id="ARBA00023224"/>
    </source>
</evidence>
<dbReference type="AlphaFoldDB" id="A0A653BK60"/>
<sequence length="203" mass="23360">MLASLVSCIKVKLEILSEATRTMRERTRLRINPPIDGELVSDRENPEFEMQMFFEIKRSNHILYTLISASEGVEDIFNITLLGRTLSSLLVIASCLYVASTMNFGPEMYPIIQYTCGGFFQVYMICYFGIFVTNASEMYRDSLYMTDWCSSSRRFKQCMLIMMQRMGRPLYISIGKFAPLTMDTFVNVVRVSFSYATMLKAVS</sequence>
<evidence type="ECO:0008006" key="13">
    <source>
        <dbReference type="Google" id="ProtNLM"/>
    </source>
</evidence>
<dbReference type="GO" id="GO:0005886">
    <property type="term" value="C:plasma membrane"/>
    <property type="evidence" value="ECO:0007669"/>
    <property type="project" value="UniProtKB-SubCell"/>
</dbReference>
<proteinExistence type="predicted"/>
<evidence type="ECO:0000256" key="1">
    <source>
        <dbReference type="ARBA" id="ARBA00004651"/>
    </source>
</evidence>
<dbReference type="PANTHER" id="PTHR21137:SF35">
    <property type="entry name" value="ODORANT RECEPTOR 19A-RELATED"/>
    <property type="match status" value="1"/>
</dbReference>
<gene>
    <name evidence="11" type="ORF">CALMAC_LOCUS1734</name>
</gene>
<dbReference type="EMBL" id="CAACVG010002029">
    <property type="protein sequence ID" value="VEN35991.1"/>
    <property type="molecule type" value="Genomic_DNA"/>
</dbReference>
<evidence type="ECO:0000256" key="6">
    <source>
        <dbReference type="ARBA" id="ARBA00022989"/>
    </source>
</evidence>
<protein>
    <recommendedName>
        <fullName evidence="13">Odorant receptor</fullName>
    </recommendedName>
</protein>
<keyword evidence="9" id="KW-0807">Transducer</keyword>
<evidence type="ECO:0000256" key="8">
    <source>
        <dbReference type="ARBA" id="ARBA00023170"/>
    </source>
</evidence>
<organism evidence="11 12">
    <name type="scientific">Callosobruchus maculatus</name>
    <name type="common">Southern cowpea weevil</name>
    <name type="synonym">Pulse bruchid</name>
    <dbReference type="NCBI Taxonomy" id="64391"/>
    <lineage>
        <taxon>Eukaryota</taxon>
        <taxon>Metazoa</taxon>
        <taxon>Ecdysozoa</taxon>
        <taxon>Arthropoda</taxon>
        <taxon>Hexapoda</taxon>
        <taxon>Insecta</taxon>
        <taxon>Pterygota</taxon>
        <taxon>Neoptera</taxon>
        <taxon>Endopterygota</taxon>
        <taxon>Coleoptera</taxon>
        <taxon>Polyphaga</taxon>
        <taxon>Cucujiformia</taxon>
        <taxon>Chrysomeloidea</taxon>
        <taxon>Chrysomelidae</taxon>
        <taxon>Bruchinae</taxon>
        <taxon>Bruchini</taxon>
        <taxon>Callosobruchus</taxon>
    </lineage>
</organism>
<evidence type="ECO:0000313" key="11">
    <source>
        <dbReference type="EMBL" id="VEN35991.1"/>
    </source>
</evidence>
<evidence type="ECO:0000256" key="10">
    <source>
        <dbReference type="SAM" id="Phobius"/>
    </source>
</evidence>
<dbReference type="GO" id="GO:0007165">
    <property type="term" value="P:signal transduction"/>
    <property type="evidence" value="ECO:0007669"/>
    <property type="project" value="UniProtKB-KW"/>
</dbReference>
<reference evidence="11 12" key="1">
    <citation type="submission" date="2019-01" db="EMBL/GenBank/DDBJ databases">
        <authorList>
            <person name="Sayadi A."/>
        </authorList>
    </citation>
    <scope>NUCLEOTIDE SEQUENCE [LARGE SCALE GENOMIC DNA]</scope>
</reference>
<evidence type="ECO:0000313" key="12">
    <source>
        <dbReference type="Proteomes" id="UP000410492"/>
    </source>
</evidence>
<evidence type="ECO:0000256" key="4">
    <source>
        <dbReference type="ARBA" id="ARBA00022692"/>
    </source>
</evidence>
<accession>A0A653BK60</accession>
<keyword evidence="6 10" id="KW-1133">Transmembrane helix</keyword>
<dbReference type="InterPro" id="IPR004117">
    <property type="entry name" value="7tm6_olfct_rcpt"/>
</dbReference>
<name>A0A653BK60_CALMS</name>
<evidence type="ECO:0000256" key="7">
    <source>
        <dbReference type="ARBA" id="ARBA00023136"/>
    </source>
</evidence>
<dbReference type="Proteomes" id="UP000410492">
    <property type="component" value="Unassembled WGS sequence"/>
</dbReference>
<keyword evidence="3" id="KW-0716">Sensory transduction</keyword>
<keyword evidence="7 10" id="KW-0472">Membrane</keyword>
<dbReference type="PANTHER" id="PTHR21137">
    <property type="entry name" value="ODORANT RECEPTOR"/>
    <property type="match status" value="1"/>
</dbReference>
<feature type="transmembrane region" description="Helical" evidence="10">
    <location>
        <begin position="111"/>
        <end position="132"/>
    </location>
</feature>
<comment type="subcellular location">
    <subcellularLocation>
        <location evidence="1">Cell membrane</location>
        <topology evidence="1">Multi-pass membrane protein</topology>
    </subcellularLocation>
</comment>